<dbReference type="EMBL" id="JAGPNK010000006">
    <property type="protein sequence ID" value="KAH7319927.1"/>
    <property type="molecule type" value="Genomic_DNA"/>
</dbReference>
<keyword evidence="3" id="KW-1185">Reference proteome</keyword>
<feature type="compositionally biased region" description="Polar residues" evidence="1">
    <location>
        <begin position="22"/>
        <end position="43"/>
    </location>
</feature>
<feature type="compositionally biased region" description="Low complexity" evidence="1">
    <location>
        <begin position="221"/>
        <end position="238"/>
    </location>
</feature>
<feature type="compositionally biased region" description="Low complexity" evidence="1">
    <location>
        <begin position="144"/>
        <end position="166"/>
    </location>
</feature>
<proteinExistence type="predicted"/>
<name>A0A8K0WT35_9HYPO</name>
<feature type="compositionally biased region" description="Polar residues" evidence="1">
    <location>
        <begin position="201"/>
        <end position="211"/>
    </location>
</feature>
<organism evidence="2 3">
    <name type="scientific">Stachybotrys elegans</name>
    <dbReference type="NCBI Taxonomy" id="80388"/>
    <lineage>
        <taxon>Eukaryota</taxon>
        <taxon>Fungi</taxon>
        <taxon>Dikarya</taxon>
        <taxon>Ascomycota</taxon>
        <taxon>Pezizomycotina</taxon>
        <taxon>Sordariomycetes</taxon>
        <taxon>Hypocreomycetidae</taxon>
        <taxon>Hypocreales</taxon>
        <taxon>Stachybotryaceae</taxon>
        <taxon>Stachybotrys</taxon>
    </lineage>
</organism>
<protein>
    <submittedName>
        <fullName evidence="2">Uncharacterized protein</fullName>
    </submittedName>
</protein>
<dbReference type="OrthoDB" id="5384020at2759"/>
<reference evidence="2" key="1">
    <citation type="journal article" date="2021" name="Nat. Commun.">
        <title>Genetic determinants of endophytism in the Arabidopsis root mycobiome.</title>
        <authorList>
            <person name="Mesny F."/>
            <person name="Miyauchi S."/>
            <person name="Thiergart T."/>
            <person name="Pickel B."/>
            <person name="Atanasova L."/>
            <person name="Karlsson M."/>
            <person name="Huettel B."/>
            <person name="Barry K.W."/>
            <person name="Haridas S."/>
            <person name="Chen C."/>
            <person name="Bauer D."/>
            <person name="Andreopoulos W."/>
            <person name="Pangilinan J."/>
            <person name="LaButti K."/>
            <person name="Riley R."/>
            <person name="Lipzen A."/>
            <person name="Clum A."/>
            <person name="Drula E."/>
            <person name="Henrissat B."/>
            <person name="Kohler A."/>
            <person name="Grigoriev I.V."/>
            <person name="Martin F.M."/>
            <person name="Hacquard S."/>
        </authorList>
    </citation>
    <scope>NUCLEOTIDE SEQUENCE</scope>
    <source>
        <strain evidence="2">MPI-CAGE-CH-0235</strain>
    </source>
</reference>
<feature type="region of interest" description="Disordered" evidence="1">
    <location>
        <begin position="1"/>
        <end position="287"/>
    </location>
</feature>
<evidence type="ECO:0000313" key="3">
    <source>
        <dbReference type="Proteomes" id="UP000813444"/>
    </source>
</evidence>
<dbReference type="Proteomes" id="UP000813444">
    <property type="component" value="Unassembled WGS sequence"/>
</dbReference>
<accession>A0A8K0WT35</accession>
<comment type="caution">
    <text evidence="2">The sequence shown here is derived from an EMBL/GenBank/DDBJ whole genome shotgun (WGS) entry which is preliminary data.</text>
</comment>
<dbReference type="AlphaFoldDB" id="A0A8K0WT35"/>
<sequence length="287" mass="30285">MSSDNGPNNNGGSGQRRSSFSQATLNGIFQRGNSVSGGTQPTPIVNDPHRRRLSITTLGLSGTSPNNAVPFGMRRGSISTNSDSIDESAIDEDDAVPGSARTAPTTPFVRHMSFGANAMRGFRPGGSPGNGNSPYSPPPPATGRPPSVRRASHVSSTGGPASPSPTMGRRASHVLPPTSSLAQASNIKHPRTSSDKPFSRIDQQGYNWSEQLRSRAESTVSSASRPSFSFASGAGASPQNTAQHDRTKSVSDMPQPPTQAAAMKPKQERPKPDAFQERILKGDFYMD</sequence>
<feature type="compositionally biased region" description="Acidic residues" evidence="1">
    <location>
        <begin position="84"/>
        <end position="95"/>
    </location>
</feature>
<feature type="compositionally biased region" description="Basic and acidic residues" evidence="1">
    <location>
        <begin position="265"/>
        <end position="281"/>
    </location>
</feature>
<evidence type="ECO:0000256" key="1">
    <source>
        <dbReference type="SAM" id="MobiDB-lite"/>
    </source>
</evidence>
<evidence type="ECO:0000313" key="2">
    <source>
        <dbReference type="EMBL" id="KAH7319927.1"/>
    </source>
</evidence>
<gene>
    <name evidence="2" type="ORF">B0I35DRAFT_478226</name>
</gene>
<feature type="compositionally biased region" description="Polar residues" evidence="1">
    <location>
        <begin position="177"/>
        <end position="186"/>
    </location>
</feature>
<feature type="compositionally biased region" description="Polar residues" evidence="1">
    <location>
        <begin position="54"/>
        <end position="67"/>
    </location>
</feature>